<dbReference type="KEGG" id="mac:MA_2805"/>
<sequence length="118" mass="13401">MSDRGEIVVLFLLGAVCVGTYALSFNSVVNSAMEEPEYQAGYQDGLTGNDSLYLDSFNFTFPDGSFFIWDSEEGFKVFSYRKGFEDGNTIRESELKEMKDTENNTRILKLLKYRTNGL</sequence>
<proteinExistence type="predicted"/>
<organism evidence="1 2">
    <name type="scientific">Methanosarcina acetivorans (strain ATCC 35395 / DSM 2834 / JCM 12185 / C2A)</name>
    <dbReference type="NCBI Taxonomy" id="188937"/>
    <lineage>
        <taxon>Archaea</taxon>
        <taxon>Methanobacteriati</taxon>
        <taxon>Methanobacteriota</taxon>
        <taxon>Stenosarchaea group</taxon>
        <taxon>Methanomicrobia</taxon>
        <taxon>Methanosarcinales</taxon>
        <taxon>Methanosarcinaceae</taxon>
        <taxon>Methanosarcina</taxon>
    </lineage>
</organism>
<dbReference type="EMBL" id="AE010299">
    <property type="protein sequence ID" value="AAM06182.1"/>
    <property type="molecule type" value="Genomic_DNA"/>
</dbReference>
<protein>
    <submittedName>
        <fullName evidence="1">Uncharacterized protein</fullName>
    </submittedName>
</protein>
<keyword evidence="2" id="KW-1185">Reference proteome</keyword>
<name>Q8TM65_METAC</name>
<dbReference type="STRING" id="188937.MA_2805"/>
<dbReference type="InParanoid" id="Q8TM65"/>
<gene>
    <name evidence="1" type="ordered locus">MA_2805</name>
</gene>
<dbReference type="AlphaFoldDB" id="Q8TM65"/>
<evidence type="ECO:0000313" key="2">
    <source>
        <dbReference type="Proteomes" id="UP000002487"/>
    </source>
</evidence>
<evidence type="ECO:0000313" key="1">
    <source>
        <dbReference type="EMBL" id="AAM06182.1"/>
    </source>
</evidence>
<reference evidence="1 2" key="1">
    <citation type="journal article" date="2002" name="Genome Res.">
        <title>The genome of Methanosarcina acetivorans reveals extensive metabolic and physiological diversity.</title>
        <authorList>
            <person name="Galagan J.E."/>
            <person name="Nusbaum C."/>
            <person name="Roy A."/>
            <person name="Endrizzi M.G."/>
            <person name="Macdonald P."/>
            <person name="FitzHugh W."/>
            <person name="Calvo S."/>
            <person name="Engels R."/>
            <person name="Smirnov S."/>
            <person name="Atnoor D."/>
            <person name="Brown A."/>
            <person name="Allen N."/>
            <person name="Naylor J."/>
            <person name="Stange-Thomann N."/>
            <person name="DeArellano K."/>
            <person name="Johnson R."/>
            <person name="Linton L."/>
            <person name="McEwan P."/>
            <person name="McKernan K."/>
            <person name="Talamas J."/>
            <person name="Tirrell A."/>
            <person name="Ye W."/>
            <person name="Zimmer A."/>
            <person name="Barber R.D."/>
            <person name="Cann I."/>
            <person name="Graham D.E."/>
            <person name="Grahame D.A."/>
            <person name="Guss A."/>
            <person name="Hedderich R."/>
            <person name="Ingram-Smith C."/>
            <person name="Kuettner C.H."/>
            <person name="Krzycki J.A."/>
            <person name="Leigh J.A."/>
            <person name="Li W."/>
            <person name="Liu J."/>
            <person name="Mukhopadhyay B."/>
            <person name="Reeve J.N."/>
            <person name="Smith K."/>
            <person name="Springer T.A."/>
            <person name="Umayam L.A."/>
            <person name="White O."/>
            <person name="White R.H."/>
            <person name="de Macario E.C."/>
            <person name="Ferry J.G."/>
            <person name="Jarrell K.F."/>
            <person name="Jing H."/>
            <person name="Macario A.J.L."/>
            <person name="Paulsen I."/>
            <person name="Pritchett M."/>
            <person name="Sowers K.R."/>
            <person name="Swanson R.V."/>
            <person name="Zinder S.H."/>
            <person name="Lander E."/>
            <person name="Metcalf W.W."/>
            <person name="Birren B."/>
        </authorList>
    </citation>
    <scope>NUCLEOTIDE SEQUENCE [LARGE SCALE GENOMIC DNA]</scope>
    <source>
        <strain evidence="2">ATCC 35395 / DSM 2834 / JCM 12185 / C2A</strain>
    </source>
</reference>
<dbReference type="RefSeq" id="WP_011022757.1">
    <property type="nucleotide sequence ID" value="NC_003552.1"/>
</dbReference>
<dbReference type="Proteomes" id="UP000002487">
    <property type="component" value="Chromosome"/>
</dbReference>
<dbReference type="HOGENOM" id="CLU_2067778_0_0_2"/>
<dbReference type="EnsemblBacteria" id="AAM06182">
    <property type="protein sequence ID" value="AAM06182"/>
    <property type="gene ID" value="MA_2805"/>
</dbReference>
<accession>Q8TM65</accession>
<dbReference type="GeneID" id="1474699"/>